<dbReference type="InterPro" id="IPR000726">
    <property type="entry name" value="Glyco_hydro_19_cat"/>
</dbReference>
<protein>
    <recommendedName>
        <fullName evidence="6">Glycoside hydrolase family 19 catalytic domain-containing protein</fullName>
    </recommendedName>
</protein>
<feature type="disulfide bond" evidence="4">
    <location>
        <begin position="43"/>
        <end position="55"/>
    </location>
</feature>
<evidence type="ECO:0000256" key="1">
    <source>
        <dbReference type="ARBA" id="ARBA00022821"/>
    </source>
</evidence>
<dbReference type="SUPFAM" id="SSF53955">
    <property type="entry name" value="Lysozyme-like"/>
    <property type="match status" value="1"/>
</dbReference>
<evidence type="ECO:0000256" key="3">
    <source>
        <dbReference type="PIRSR" id="PIRSR001060-1"/>
    </source>
</evidence>
<feature type="disulfide bond" evidence="4">
    <location>
        <begin position="48"/>
        <end position="63"/>
    </location>
</feature>
<keyword evidence="5" id="KW-0732">Signal</keyword>
<dbReference type="PANTHER" id="PTHR22595:SF79">
    <property type="entry name" value="CHITINASE 12"/>
    <property type="match status" value="1"/>
</dbReference>
<dbReference type="Pfam" id="PF00182">
    <property type="entry name" value="Glyco_hydro_19"/>
    <property type="match status" value="1"/>
</dbReference>
<reference evidence="7 8" key="1">
    <citation type="submission" date="2024-09" db="EMBL/GenBank/DDBJ databases">
        <title>Chromosome-scale assembly of Riccia fluitans.</title>
        <authorList>
            <person name="Paukszto L."/>
            <person name="Sawicki J."/>
            <person name="Karawczyk K."/>
            <person name="Piernik-Szablinska J."/>
            <person name="Szczecinska M."/>
            <person name="Mazdziarz M."/>
        </authorList>
    </citation>
    <scope>NUCLEOTIDE SEQUENCE [LARGE SCALE GENOMIC DNA]</scope>
    <source>
        <strain evidence="7">Rf_01</strain>
        <tissue evidence="7">Aerial parts of the thallus</tissue>
    </source>
</reference>
<feature type="domain" description="Glycoside hydrolase family 19 catalytic" evidence="6">
    <location>
        <begin position="106"/>
        <end position="307"/>
    </location>
</feature>
<feature type="signal peptide" evidence="5">
    <location>
        <begin position="1"/>
        <end position="37"/>
    </location>
</feature>
<keyword evidence="1" id="KW-0611">Plant defense</keyword>
<keyword evidence="2 4" id="KW-1015">Disulfide bond</keyword>
<proteinExistence type="predicted"/>
<dbReference type="InterPro" id="IPR023346">
    <property type="entry name" value="Lysozyme-like_dom_sf"/>
</dbReference>
<feature type="disulfide bond" evidence="4">
    <location>
        <begin position="164"/>
        <end position="176"/>
    </location>
</feature>
<feature type="chain" id="PRO_5044748010" description="Glycoside hydrolase family 19 catalytic domain-containing protein" evidence="5">
    <location>
        <begin position="38"/>
        <end position="307"/>
    </location>
</feature>
<gene>
    <name evidence="7" type="ORF">R1flu_028998</name>
</gene>
<feature type="active site" description="Proton donor" evidence="3">
    <location>
        <position position="148"/>
    </location>
</feature>
<evidence type="ECO:0000313" key="8">
    <source>
        <dbReference type="Proteomes" id="UP001605036"/>
    </source>
</evidence>
<evidence type="ECO:0000256" key="2">
    <source>
        <dbReference type="ARBA" id="ARBA00023157"/>
    </source>
</evidence>
<dbReference type="PIRSF" id="PIRSF001060">
    <property type="entry name" value="Endochitinase"/>
    <property type="match status" value="1"/>
</dbReference>
<dbReference type="PANTHER" id="PTHR22595">
    <property type="entry name" value="CHITINASE-RELATED"/>
    <property type="match status" value="1"/>
</dbReference>
<evidence type="ECO:0000259" key="6">
    <source>
        <dbReference type="Pfam" id="PF00182"/>
    </source>
</evidence>
<dbReference type="GO" id="GO:0050832">
    <property type="term" value="P:defense response to fungus"/>
    <property type="evidence" value="ECO:0007669"/>
    <property type="project" value="UniProtKB-ARBA"/>
</dbReference>
<dbReference type="CDD" id="cd00325">
    <property type="entry name" value="chitinase_GH19"/>
    <property type="match status" value="1"/>
</dbReference>
<dbReference type="Gene3D" id="1.10.530.10">
    <property type="match status" value="1"/>
</dbReference>
<dbReference type="InterPro" id="IPR016283">
    <property type="entry name" value="Glyco_hydro_19"/>
</dbReference>
<evidence type="ECO:0000313" key="7">
    <source>
        <dbReference type="EMBL" id="KAL2610425.1"/>
    </source>
</evidence>
<comment type="caution">
    <text evidence="7">The sequence shown here is derived from an EMBL/GenBank/DDBJ whole genome shotgun (WGS) entry which is preliminary data.</text>
</comment>
<dbReference type="EMBL" id="JBHFFA010000008">
    <property type="protein sequence ID" value="KAL2610425.1"/>
    <property type="molecule type" value="Genomic_DNA"/>
</dbReference>
<sequence>MDSITTSVANKLRLKKPLMTTMLLLLLVMFTASVVDAACATSCSASMCCSSTGLCGPPKSVACGSNCISGPCTNEVTPYNVGLLGNYPLGRVVTLEMFDELFPARLRSFYSYEAFILAASAFPEFGTTGDVDMQKREVAAFLAHIQVETAGLSTIEARDTKDFCYLGVVEDISSACIAGKKYYPRGPMQLTWNYNYRRASDSIGEDLLAKPELVSENPAISFKTAFWVWMTPGLGLSKKPSSHAVMTQRSWSRSTAVESATGFGATINILKGETECGRASAQAEKRTAAYLRATEVLGVAPGHNLRC</sequence>
<name>A0ABD1XNC6_9MARC</name>
<dbReference type="Proteomes" id="UP001605036">
    <property type="component" value="Unassembled WGS sequence"/>
</dbReference>
<dbReference type="AlphaFoldDB" id="A0ABD1XNC6"/>
<feature type="disulfide bond" evidence="4">
    <location>
        <begin position="276"/>
        <end position="307"/>
    </location>
</feature>
<dbReference type="Gene3D" id="3.30.20.10">
    <property type="entry name" value="Endochitinase, domain 2"/>
    <property type="match status" value="1"/>
</dbReference>
<keyword evidence="8" id="KW-1185">Reference proteome</keyword>
<accession>A0ABD1XNC6</accession>
<evidence type="ECO:0000256" key="4">
    <source>
        <dbReference type="PIRSR" id="PIRSR001060-2"/>
    </source>
</evidence>
<evidence type="ECO:0000256" key="5">
    <source>
        <dbReference type="SAM" id="SignalP"/>
    </source>
</evidence>
<organism evidence="7 8">
    <name type="scientific">Riccia fluitans</name>
    <dbReference type="NCBI Taxonomy" id="41844"/>
    <lineage>
        <taxon>Eukaryota</taxon>
        <taxon>Viridiplantae</taxon>
        <taxon>Streptophyta</taxon>
        <taxon>Embryophyta</taxon>
        <taxon>Marchantiophyta</taxon>
        <taxon>Marchantiopsida</taxon>
        <taxon>Marchantiidae</taxon>
        <taxon>Marchantiales</taxon>
        <taxon>Ricciaceae</taxon>
        <taxon>Riccia</taxon>
    </lineage>
</organism>